<evidence type="ECO:0000313" key="3">
    <source>
        <dbReference type="Proteomes" id="UP000290288"/>
    </source>
</evidence>
<sequence length="124" mass="13814">MRVSFATLLPVVVSLTAWVASAHRDGGAPLEARNWMDGLTTRDLESVGDILERREVLAEFSTRDLIDELSDRLERRGNVLSRRRTYKCPYCGTKYDTAEQARNCATKSAFEGGCKVTGAVRQTT</sequence>
<keyword evidence="1" id="KW-0732">Signal</keyword>
<feature type="signal peptide" evidence="1">
    <location>
        <begin position="1"/>
        <end position="22"/>
    </location>
</feature>
<evidence type="ECO:0000313" key="2">
    <source>
        <dbReference type="EMBL" id="RXW17244.1"/>
    </source>
</evidence>
<proteinExistence type="predicted"/>
<evidence type="ECO:0000256" key="1">
    <source>
        <dbReference type="SAM" id="SignalP"/>
    </source>
</evidence>
<feature type="chain" id="PRO_5020508889" evidence="1">
    <location>
        <begin position="23"/>
        <end position="124"/>
    </location>
</feature>
<dbReference type="Proteomes" id="UP000290288">
    <property type="component" value="Unassembled WGS sequence"/>
</dbReference>
<keyword evidence="3" id="KW-1185">Reference proteome</keyword>
<dbReference type="EMBL" id="SDEE01000357">
    <property type="protein sequence ID" value="RXW17244.1"/>
    <property type="molecule type" value="Genomic_DNA"/>
</dbReference>
<reference evidence="2 3" key="1">
    <citation type="submission" date="2019-01" db="EMBL/GenBank/DDBJ databases">
        <title>Draft genome sequence of Psathyrella aberdarensis IHI B618.</title>
        <authorList>
            <person name="Buettner E."/>
            <person name="Kellner H."/>
        </authorList>
    </citation>
    <scope>NUCLEOTIDE SEQUENCE [LARGE SCALE GENOMIC DNA]</scope>
    <source>
        <strain evidence="2 3">IHI B618</strain>
    </source>
</reference>
<accession>A0A4Q2DEY8</accession>
<dbReference type="OrthoDB" id="2835827at2759"/>
<organism evidence="2 3">
    <name type="scientific">Candolleomyces aberdarensis</name>
    <dbReference type="NCBI Taxonomy" id="2316362"/>
    <lineage>
        <taxon>Eukaryota</taxon>
        <taxon>Fungi</taxon>
        <taxon>Dikarya</taxon>
        <taxon>Basidiomycota</taxon>
        <taxon>Agaricomycotina</taxon>
        <taxon>Agaricomycetes</taxon>
        <taxon>Agaricomycetidae</taxon>
        <taxon>Agaricales</taxon>
        <taxon>Agaricineae</taxon>
        <taxon>Psathyrellaceae</taxon>
        <taxon>Candolleomyces</taxon>
    </lineage>
</organism>
<gene>
    <name evidence="2" type="ORF">EST38_g8614</name>
</gene>
<protein>
    <submittedName>
        <fullName evidence="2">Uncharacterized protein</fullName>
    </submittedName>
</protein>
<dbReference type="AlphaFoldDB" id="A0A4Q2DEY8"/>
<name>A0A4Q2DEY8_9AGAR</name>
<comment type="caution">
    <text evidence="2">The sequence shown here is derived from an EMBL/GenBank/DDBJ whole genome shotgun (WGS) entry which is preliminary data.</text>
</comment>